<dbReference type="SUPFAM" id="SSF46785">
    <property type="entry name" value="Winged helix' DNA-binding domain"/>
    <property type="match status" value="1"/>
</dbReference>
<dbReference type="InterPro" id="IPR011711">
    <property type="entry name" value="GntR_C"/>
</dbReference>
<evidence type="ECO:0000256" key="1">
    <source>
        <dbReference type="ARBA" id="ARBA00023015"/>
    </source>
</evidence>
<dbReference type="InterPro" id="IPR036390">
    <property type="entry name" value="WH_DNA-bd_sf"/>
</dbReference>
<dbReference type="PROSITE" id="PS50949">
    <property type="entry name" value="HTH_GNTR"/>
    <property type="match status" value="1"/>
</dbReference>
<name>A0A0B6EWW5_9CORY</name>
<feature type="domain" description="HTH gntR-type" evidence="4">
    <location>
        <begin position="6"/>
        <end position="73"/>
    </location>
</feature>
<dbReference type="PRINTS" id="PR00035">
    <property type="entry name" value="HTHGNTR"/>
</dbReference>
<dbReference type="STRING" id="161899.CSING_08970"/>
<reference evidence="6 8" key="2">
    <citation type="submission" date="2022-02" db="EMBL/GenBank/DDBJ databases">
        <title>Uncovering new skin microbiome diversity through culturing and metagenomics.</title>
        <authorList>
            <person name="Conlan S."/>
            <person name="Deming C."/>
            <person name="Nisc Comparative Sequencing Program N."/>
            <person name="Segre J.A."/>
        </authorList>
    </citation>
    <scope>NUCLEOTIDE SEQUENCE [LARGE SCALE GENOMIC DNA]</scope>
    <source>
        <strain evidence="6 8">ACRQV</strain>
    </source>
</reference>
<dbReference type="InterPro" id="IPR036388">
    <property type="entry name" value="WH-like_DNA-bd_sf"/>
</dbReference>
<dbReference type="SUPFAM" id="SSF48008">
    <property type="entry name" value="GntR ligand-binding domain-like"/>
    <property type="match status" value="1"/>
</dbReference>
<keyword evidence="1" id="KW-0805">Transcription regulation</keyword>
<dbReference type="HOGENOM" id="CLU_017584_5_2_11"/>
<dbReference type="RefSeq" id="WP_042531526.1">
    <property type="nucleotide sequence ID" value="NZ_CP010827.1"/>
</dbReference>
<dbReference type="PANTHER" id="PTHR43537">
    <property type="entry name" value="TRANSCRIPTIONAL REGULATOR, GNTR FAMILY"/>
    <property type="match status" value="1"/>
</dbReference>
<evidence type="ECO:0000313" key="5">
    <source>
        <dbReference type="EMBL" id="AJI79313.1"/>
    </source>
</evidence>
<dbReference type="Proteomes" id="UP001521911">
    <property type="component" value="Unassembled WGS sequence"/>
</dbReference>
<keyword evidence="8" id="KW-1185">Reference proteome</keyword>
<keyword evidence="3" id="KW-0804">Transcription</keyword>
<dbReference type="Gene3D" id="1.10.10.10">
    <property type="entry name" value="Winged helix-like DNA-binding domain superfamily/Winged helix DNA-binding domain"/>
    <property type="match status" value="1"/>
</dbReference>
<sequence>MQKDRVPAAERAYDHLKRRIIDDEVDDSEMLSEAALAAELGMSRTPVREAFLRLEVEGFLKLYPKRGALVVPISPREIREVYEARLLVDEHSARHICTLSAEERGLIADVLDAIIEEQHAALDQDDLRAYAQLDAKFHQTIMDNGGNRLLANLGHTLRERQQRFTATAVGRSVERARAFVAQHAVLADALRAGHLDTYLTELESHLNSSRKQL</sequence>
<dbReference type="SMART" id="SM00895">
    <property type="entry name" value="FCD"/>
    <property type="match status" value="1"/>
</dbReference>
<dbReference type="Gene3D" id="1.20.120.530">
    <property type="entry name" value="GntR ligand-binding domain-like"/>
    <property type="match status" value="1"/>
</dbReference>
<dbReference type="Pfam" id="PF07729">
    <property type="entry name" value="FCD"/>
    <property type="match status" value="1"/>
</dbReference>
<dbReference type="AlphaFoldDB" id="A0A0B6EWW5"/>
<dbReference type="EMBL" id="JAKRDF010000001">
    <property type="protein sequence ID" value="MCG7274999.1"/>
    <property type="molecule type" value="Genomic_DNA"/>
</dbReference>
<proteinExistence type="predicted"/>
<dbReference type="EMBL" id="CP010827">
    <property type="protein sequence ID" value="AJI79313.1"/>
    <property type="molecule type" value="Genomic_DNA"/>
</dbReference>
<evidence type="ECO:0000313" key="7">
    <source>
        <dbReference type="Proteomes" id="UP000031890"/>
    </source>
</evidence>
<dbReference type="GO" id="GO:0003700">
    <property type="term" value="F:DNA-binding transcription factor activity"/>
    <property type="evidence" value="ECO:0007669"/>
    <property type="project" value="InterPro"/>
</dbReference>
<gene>
    <name evidence="5" type="ORF">CSING_08970</name>
    <name evidence="6" type="ORF">MHK08_00690</name>
</gene>
<evidence type="ECO:0000313" key="6">
    <source>
        <dbReference type="EMBL" id="MCG7274999.1"/>
    </source>
</evidence>
<dbReference type="SMART" id="SM00345">
    <property type="entry name" value="HTH_GNTR"/>
    <property type="match status" value="1"/>
</dbReference>
<dbReference type="OrthoDB" id="3186208at2"/>
<organism evidence="5 7">
    <name type="scientific">Corynebacterium singulare</name>
    <dbReference type="NCBI Taxonomy" id="161899"/>
    <lineage>
        <taxon>Bacteria</taxon>
        <taxon>Bacillati</taxon>
        <taxon>Actinomycetota</taxon>
        <taxon>Actinomycetes</taxon>
        <taxon>Mycobacteriales</taxon>
        <taxon>Corynebacteriaceae</taxon>
        <taxon>Corynebacterium</taxon>
    </lineage>
</organism>
<dbReference type="Proteomes" id="UP000031890">
    <property type="component" value="Chromosome"/>
</dbReference>
<dbReference type="InterPro" id="IPR000524">
    <property type="entry name" value="Tscrpt_reg_HTH_GntR"/>
</dbReference>
<reference evidence="5 7" key="1">
    <citation type="journal article" date="2015" name="Genome Announc.">
        <title>Complete Genome Sequence and Annotation of Corynebacterium singulare DSM 44357, Isolated from a Human Semen Specimen.</title>
        <authorList>
            <person name="Merten M."/>
            <person name="Brinkrolf K."/>
            <person name="Albersmeier A."/>
            <person name="Kutter Y."/>
            <person name="Ruckert C."/>
            <person name="Tauch A."/>
        </authorList>
    </citation>
    <scope>NUCLEOTIDE SEQUENCE [LARGE SCALE GENOMIC DNA]</scope>
    <source>
        <strain evidence="5">IBS B52218</strain>
    </source>
</reference>
<evidence type="ECO:0000256" key="3">
    <source>
        <dbReference type="ARBA" id="ARBA00023163"/>
    </source>
</evidence>
<dbReference type="Pfam" id="PF00392">
    <property type="entry name" value="GntR"/>
    <property type="match status" value="1"/>
</dbReference>
<dbReference type="InterPro" id="IPR008920">
    <property type="entry name" value="TF_FadR/GntR_C"/>
</dbReference>
<accession>A0A0B6EWW5</accession>
<dbReference type="GO" id="GO:0003677">
    <property type="term" value="F:DNA binding"/>
    <property type="evidence" value="ECO:0007669"/>
    <property type="project" value="UniProtKB-KW"/>
</dbReference>
<keyword evidence="2" id="KW-0238">DNA-binding</keyword>
<evidence type="ECO:0000259" key="4">
    <source>
        <dbReference type="PROSITE" id="PS50949"/>
    </source>
</evidence>
<evidence type="ECO:0000313" key="8">
    <source>
        <dbReference type="Proteomes" id="UP001521911"/>
    </source>
</evidence>
<dbReference type="KEGG" id="csx:CSING_08970"/>
<dbReference type="PANTHER" id="PTHR43537:SF24">
    <property type="entry name" value="GLUCONATE OPERON TRANSCRIPTIONAL REPRESSOR"/>
    <property type="match status" value="1"/>
</dbReference>
<evidence type="ECO:0000256" key="2">
    <source>
        <dbReference type="ARBA" id="ARBA00023125"/>
    </source>
</evidence>
<protein>
    <submittedName>
        <fullName evidence="5 6">Transcriptional regulator</fullName>
    </submittedName>
</protein>
<dbReference type="CDD" id="cd07377">
    <property type="entry name" value="WHTH_GntR"/>
    <property type="match status" value="1"/>
</dbReference>